<dbReference type="GO" id="GO:0016787">
    <property type="term" value="F:hydrolase activity"/>
    <property type="evidence" value="ECO:0007669"/>
    <property type="project" value="UniProtKB-KW"/>
</dbReference>
<dbReference type="InterPro" id="IPR020084">
    <property type="entry name" value="NUDIX_hydrolase_CS"/>
</dbReference>
<dbReference type="SUPFAM" id="SSF55811">
    <property type="entry name" value="Nudix"/>
    <property type="match status" value="1"/>
</dbReference>
<dbReference type="STRING" id="519442.Huta_0516"/>
<dbReference type="PROSITE" id="PS51462">
    <property type="entry name" value="NUDIX"/>
    <property type="match status" value="1"/>
</dbReference>
<dbReference type="PROSITE" id="PS00893">
    <property type="entry name" value="NUDIX_BOX"/>
    <property type="match status" value="1"/>
</dbReference>
<name>C7NS96_HALUD</name>
<sequence length="171" mass="18911">MTIVDLPDRDDIRTTETREQIDADAFADARESEPVQSGWVVVALTFDPAGSVLLIEEPWADGWLAPGGARQPGESLETAVTREIDEETGVEATPIAPRAVDEFTFEHERTGETVGWTLVCFEAIADDPTIDRDPSVDDEEITDIRWFEGLPENVFNPDLMVSAYEECVKGP</sequence>
<dbReference type="CDD" id="cd02883">
    <property type="entry name" value="NUDIX_Hydrolase"/>
    <property type="match status" value="1"/>
</dbReference>
<dbReference type="PANTHER" id="PTHR43046">
    <property type="entry name" value="GDP-MANNOSE MANNOSYL HYDROLASE"/>
    <property type="match status" value="1"/>
</dbReference>
<evidence type="ECO:0000313" key="4">
    <source>
        <dbReference type="EMBL" id="ACV10703.1"/>
    </source>
</evidence>
<dbReference type="Gene3D" id="3.90.79.10">
    <property type="entry name" value="Nucleoside Triphosphate Pyrophosphohydrolase"/>
    <property type="match status" value="1"/>
</dbReference>
<dbReference type="Proteomes" id="UP000002071">
    <property type="component" value="Chromosome"/>
</dbReference>
<dbReference type="InterPro" id="IPR000086">
    <property type="entry name" value="NUDIX_hydrolase_dom"/>
</dbReference>
<dbReference type="Pfam" id="PF00293">
    <property type="entry name" value="NUDIX"/>
    <property type="match status" value="1"/>
</dbReference>
<dbReference type="KEGG" id="hut:Huta_0516"/>
<dbReference type="GeneID" id="8382783"/>
<reference evidence="4 5" key="1">
    <citation type="journal article" date="2009" name="Stand. Genomic Sci.">
        <title>Complete genome sequence of Halorhabdus utahensis type strain (AX-2).</title>
        <authorList>
            <person name="Anderson I."/>
            <person name="Tindall B.J."/>
            <person name="Pomrenke H."/>
            <person name="Goker M."/>
            <person name="Lapidus A."/>
            <person name="Nolan M."/>
            <person name="Copeland A."/>
            <person name="Glavina Del Rio T."/>
            <person name="Chen F."/>
            <person name="Tice H."/>
            <person name="Cheng J.F."/>
            <person name="Lucas S."/>
            <person name="Chertkov O."/>
            <person name="Bruce D."/>
            <person name="Brettin T."/>
            <person name="Detter J.C."/>
            <person name="Han C."/>
            <person name="Goodwin L."/>
            <person name="Land M."/>
            <person name="Hauser L."/>
            <person name="Chang Y.J."/>
            <person name="Jeffries C.D."/>
            <person name="Pitluck S."/>
            <person name="Pati A."/>
            <person name="Mavromatis K."/>
            <person name="Ivanova N."/>
            <person name="Ovchinnikova G."/>
            <person name="Chen A."/>
            <person name="Palaniappan K."/>
            <person name="Chain P."/>
            <person name="Rohde M."/>
            <person name="Bristow J."/>
            <person name="Eisen J.A."/>
            <person name="Markowitz V."/>
            <person name="Hugenholtz P."/>
            <person name="Kyrpides N.C."/>
            <person name="Klenk H.P."/>
        </authorList>
    </citation>
    <scope>NUCLEOTIDE SEQUENCE [LARGE SCALE GENOMIC DNA]</scope>
    <source>
        <strain evidence="5">DSM 12940 / JCM 11049 / AX-2</strain>
    </source>
</reference>
<dbReference type="eggNOG" id="arCOG01083">
    <property type="taxonomic scope" value="Archaea"/>
</dbReference>
<keyword evidence="5" id="KW-1185">Reference proteome</keyword>
<dbReference type="AlphaFoldDB" id="C7NS96"/>
<protein>
    <submittedName>
        <fullName evidence="4">NUDIX hydrolase</fullName>
    </submittedName>
</protein>
<evidence type="ECO:0000313" key="5">
    <source>
        <dbReference type="Proteomes" id="UP000002071"/>
    </source>
</evidence>
<feature type="domain" description="Nudix hydrolase" evidence="3">
    <location>
        <begin position="36"/>
        <end position="171"/>
    </location>
</feature>
<comment type="cofactor">
    <cofactor evidence="1">
        <name>Mg(2+)</name>
        <dbReference type="ChEBI" id="CHEBI:18420"/>
    </cofactor>
</comment>
<dbReference type="PRINTS" id="PR00502">
    <property type="entry name" value="NUDIXFAMILY"/>
</dbReference>
<evidence type="ECO:0000256" key="2">
    <source>
        <dbReference type="ARBA" id="ARBA00022801"/>
    </source>
</evidence>
<organism evidence="4 5">
    <name type="scientific">Halorhabdus utahensis (strain DSM 12940 / JCM 11049 / AX-2)</name>
    <dbReference type="NCBI Taxonomy" id="519442"/>
    <lineage>
        <taxon>Archaea</taxon>
        <taxon>Methanobacteriati</taxon>
        <taxon>Methanobacteriota</taxon>
        <taxon>Stenosarchaea group</taxon>
        <taxon>Halobacteria</taxon>
        <taxon>Halobacteriales</taxon>
        <taxon>Haloarculaceae</taxon>
        <taxon>Halorhabdus</taxon>
    </lineage>
</organism>
<dbReference type="HOGENOM" id="CLU_133600_0_0_2"/>
<dbReference type="PANTHER" id="PTHR43046:SF14">
    <property type="entry name" value="MUTT_NUDIX FAMILY PROTEIN"/>
    <property type="match status" value="1"/>
</dbReference>
<dbReference type="OrthoDB" id="25155at2157"/>
<keyword evidence="2 4" id="KW-0378">Hydrolase</keyword>
<gene>
    <name evidence="4" type="ordered locus">Huta_0516</name>
</gene>
<dbReference type="InterPro" id="IPR015797">
    <property type="entry name" value="NUDIX_hydrolase-like_dom_sf"/>
</dbReference>
<dbReference type="EMBL" id="CP001687">
    <property type="protein sequence ID" value="ACV10703.1"/>
    <property type="molecule type" value="Genomic_DNA"/>
</dbReference>
<dbReference type="InterPro" id="IPR020476">
    <property type="entry name" value="Nudix_hydrolase"/>
</dbReference>
<accession>C7NS96</accession>
<evidence type="ECO:0000259" key="3">
    <source>
        <dbReference type="PROSITE" id="PS51462"/>
    </source>
</evidence>
<evidence type="ECO:0000256" key="1">
    <source>
        <dbReference type="ARBA" id="ARBA00001946"/>
    </source>
</evidence>
<proteinExistence type="predicted"/>
<dbReference type="RefSeq" id="WP_015788284.1">
    <property type="nucleotide sequence ID" value="NC_013158.1"/>
</dbReference>